<reference evidence="2" key="1">
    <citation type="submission" date="2023-09" db="EMBL/GenBank/DDBJ databases">
        <title>Paucibacter sp. APW11 Genome sequencing and assembly.</title>
        <authorList>
            <person name="Kim I."/>
        </authorList>
    </citation>
    <scope>NUCLEOTIDE SEQUENCE</scope>
    <source>
        <strain evidence="2">APW11</strain>
    </source>
</reference>
<name>A0ABU3PDR8_9BURK</name>
<proteinExistence type="predicted"/>
<keyword evidence="3" id="KW-1185">Reference proteome</keyword>
<accession>A0ABU3PDR8</accession>
<sequence length="102" mass="11125">MPTPNSPSPLYRWLGAHPLACFVLTTLSFVLFGGLSLDLARLVTANSSLLLAHGWQAMIDGGLQQLLELWGKAFVAIAAYLVFKLGEQRLVQRMSRRGAIGD</sequence>
<keyword evidence="1" id="KW-0812">Transmembrane</keyword>
<organism evidence="2 3">
    <name type="scientific">Roseateles aquae</name>
    <dbReference type="NCBI Taxonomy" id="3077235"/>
    <lineage>
        <taxon>Bacteria</taxon>
        <taxon>Pseudomonadati</taxon>
        <taxon>Pseudomonadota</taxon>
        <taxon>Betaproteobacteria</taxon>
        <taxon>Burkholderiales</taxon>
        <taxon>Sphaerotilaceae</taxon>
        <taxon>Roseateles</taxon>
    </lineage>
</organism>
<gene>
    <name evidence="2" type="ORF">RQP53_15795</name>
</gene>
<dbReference type="EMBL" id="JAVXZY010000006">
    <property type="protein sequence ID" value="MDT9000739.1"/>
    <property type="molecule type" value="Genomic_DNA"/>
</dbReference>
<evidence type="ECO:0000313" key="3">
    <source>
        <dbReference type="Proteomes" id="UP001246372"/>
    </source>
</evidence>
<protein>
    <submittedName>
        <fullName evidence="2">Uncharacterized protein</fullName>
    </submittedName>
</protein>
<dbReference type="RefSeq" id="WP_315651595.1">
    <property type="nucleotide sequence ID" value="NZ_JAVXZY010000006.1"/>
</dbReference>
<feature type="transmembrane region" description="Helical" evidence="1">
    <location>
        <begin position="12"/>
        <end position="32"/>
    </location>
</feature>
<feature type="transmembrane region" description="Helical" evidence="1">
    <location>
        <begin position="69"/>
        <end position="86"/>
    </location>
</feature>
<keyword evidence="1" id="KW-0472">Membrane</keyword>
<keyword evidence="1" id="KW-1133">Transmembrane helix</keyword>
<comment type="caution">
    <text evidence="2">The sequence shown here is derived from an EMBL/GenBank/DDBJ whole genome shotgun (WGS) entry which is preliminary data.</text>
</comment>
<evidence type="ECO:0000256" key="1">
    <source>
        <dbReference type="SAM" id="Phobius"/>
    </source>
</evidence>
<evidence type="ECO:0000313" key="2">
    <source>
        <dbReference type="EMBL" id="MDT9000739.1"/>
    </source>
</evidence>
<dbReference type="Proteomes" id="UP001246372">
    <property type="component" value="Unassembled WGS sequence"/>
</dbReference>